<name>A0ABS9MPQ8_9BURK</name>
<protein>
    <submittedName>
        <fullName evidence="2">Uncharacterized protein</fullName>
    </submittedName>
</protein>
<dbReference type="Proteomes" id="UP001297600">
    <property type="component" value="Unassembled WGS sequence"/>
</dbReference>
<accession>A0ABS9MPQ8</accession>
<gene>
    <name evidence="2" type="ORF">MAF45_03890</name>
</gene>
<sequence length="175" mass="19050">MSADDDLKALQAALRQLQTQEAIIASVTGRDATQRWLIASGSGAEQALQGKDALLPGLAALRDGSIITGATVLPINSEETQRRDIRLIKNAMPEAKRVLELYGIEPEEARLEPLALQPWLQDYLSAGWRRLVIESKAGAAILIPVQGERRPGRGLRSTRLPGSAHAHSARPRHDE</sequence>
<organism evidence="2 3">
    <name type="scientific">Mesosutterella porci</name>
    <dbReference type="NCBI Taxonomy" id="2915351"/>
    <lineage>
        <taxon>Bacteria</taxon>
        <taxon>Pseudomonadati</taxon>
        <taxon>Pseudomonadota</taxon>
        <taxon>Betaproteobacteria</taxon>
        <taxon>Burkholderiales</taxon>
        <taxon>Sutterellaceae</taxon>
        <taxon>Mesosutterella</taxon>
    </lineage>
</organism>
<reference evidence="2 3" key="1">
    <citation type="submission" date="2022-02" db="EMBL/GenBank/DDBJ databases">
        <title>Mesosutterella porci, a novel member of the family Sutterellaceae from pig feces.</title>
        <authorList>
            <person name="Wylensek D."/>
            <person name="Clavel T."/>
        </authorList>
    </citation>
    <scope>NUCLEOTIDE SEQUENCE [LARGE SCALE GENOMIC DNA]</scope>
    <source>
        <strain evidence="3">oilRF-744-wt-GAM-9</strain>
    </source>
</reference>
<evidence type="ECO:0000256" key="1">
    <source>
        <dbReference type="SAM" id="MobiDB-lite"/>
    </source>
</evidence>
<keyword evidence="3" id="KW-1185">Reference proteome</keyword>
<proteinExistence type="predicted"/>
<feature type="region of interest" description="Disordered" evidence="1">
    <location>
        <begin position="150"/>
        <end position="175"/>
    </location>
</feature>
<dbReference type="RefSeq" id="WP_237978243.1">
    <property type="nucleotide sequence ID" value="NZ_JAKNCT010000004.1"/>
</dbReference>
<evidence type="ECO:0000313" key="2">
    <source>
        <dbReference type="EMBL" id="MCG5030586.1"/>
    </source>
</evidence>
<dbReference type="EMBL" id="JAKNCT010000004">
    <property type="protein sequence ID" value="MCG5030586.1"/>
    <property type="molecule type" value="Genomic_DNA"/>
</dbReference>
<evidence type="ECO:0000313" key="3">
    <source>
        <dbReference type="Proteomes" id="UP001297600"/>
    </source>
</evidence>
<comment type="caution">
    <text evidence="2">The sequence shown here is derived from an EMBL/GenBank/DDBJ whole genome shotgun (WGS) entry which is preliminary data.</text>
</comment>